<dbReference type="AlphaFoldDB" id="A0A0A7IE70"/>
<dbReference type="HOGENOM" id="CLU_023845_6_0_11"/>
<dbReference type="EMBL" id="CP007457">
    <property type="protein sequence ID" value="AIZ17099.1"/>
    <property type="molecule type" value="Genomic_DNA"/>
</dbReference>
<evidence type="ECO:0000259" key="5">
    <source>
        <dbReference type="Pfam" id="PF00535"/>
    </source>
</evidence>
<keyword evidence="4" id="KW-0808">Transferase</keyword>
<dbReference type="Pfam" id="PF00535">
    <property type="entry name" value="Glycos_transf_2"/>
    <property type="match status" value="1"/>
</dbReference>
<dbReference type="KEGG" id="bpsp:AH67_07620"/>
<dbReference type="GO" id="GO:0016757">
    <property type="term" value="F:glycosyltransferase activity"/>
    <property type="evidence" value="ECO:0007669"/>
    <property type="project" value="UniProtKB-KW"/>
</dbReference>
<gene>
    <name evidence="6" type="ORF">AH67_07620</name>
</gene>
<dbReference type="Gene3D" id="3.90.550.10">
    <property type="entry name" value="Spore Coat Polysaccharide Biosynthesis Protein SpsA, Chain A"/>
    <property type="match status" value="1"/>
</dbReference>
<sequence length="291" mass="33632">MVLHYLAYEETRHCIDSILSLTKASDEVDVIVVDNHSGNGSYERLKAMPEHPHVHFIHNDSNLGFANGMNVGYRYARDVLRSDVIALMNNDLTIPQKDFLQRLEAIVDRGFDVIGPDIIEPATNLHTNPQVPEADYTKAYLRYAAIRTFFTIMPKSVGPKLFAKFKRSTNTSTDGRTVESNERSRHEHTNVQLHGACLIFASRFVREESQCLDGRTFLYHEEDLLFQYCMRKRYKIIYTPSLTVCHESGASTDVAASDERSKKITNLKYHMQSMRYVIRETKKYGRYYPKY</sequence>
<accession>A0A0A7IE70</accession>
<dbReference type="InterPro" id="IPR001173">
    <property type="entry name" value="Glyco_trans_2-like"/>
</dbReference>
<keyword evidence="7" id="KW-1185">Reference proteome</keyword>
<dbReference type="Proteomes" id="UP000030636">
    <property type="component" value="Chromosome"/>
</dbReference>
<organism evidence="6 7">
    <name type="scientific">Bifidobacterium pseudolongum PV8-2</name>
    <dbReference type="NCBI Taxonomy" id="1447715"/>
    <lineage>
        <taxon>Bacteria</taxon>
        <taxon>Bacillati</taxon>
        <taxon>Actinomycetota</taxon>
        <taxon>Actinomycetes</taxon>
        <taxon>Bifidobacteriales</taxon>
        <taxon>Bifidobacteriaceae</taxon>
        <taxon>Bifidobacterium</taxon>
    </lineage>
</organism>
<keyword evidence="3" id="KW-0328">Glycosyltransferase</keyword>
<dbReference type="PANTHER" id="PTHR43179:SF12">
    <property type="entry name" value="GALACTOFURANOSYLTRANSFERASE GLFT2"/>
    <property type="match status" value="1"/>
</dbReference>
<dbReference type="SUPFAM" id="SSF53448">
    <property type="entry name" value="Nucleotide-diphospho-sugar transferases"/>
    <property type="match status" value="1"/>
</dbReference>
<evidence type="ECO:0000256" key="2">
    <source>
        <dbReference type="ARBA" id="ARBA00006739"/>
    </source>
</evidence>
<name>A0A0A7IE70_9BIFI</name>
<dbReference type="InterPro" id="IPR029044">
    <property type="entry name" value="Nucleotide-diphossugar_trans"/>
</dbReference>
<evidence type="ECO:0000313" key="6">
    <source>
        <dbReference type="EMBL" id="AIZ17099.1"/>
    </source>
</evidence>
<feature type="domain" description="Glycosyltransferase 2-like" evidence="5">
    <location>
        <begin position="5"/>
        <end position="137"/>
    </location>
</feature>
<protein>
    <recommendedName>
        <fullName evidence="5">Glycosyltransferase 2-like domain-containing protein</fullName>
    </recommendedName>
</protein>
<dbReference type="PANTHER" id="PTHR43179">
    <property type="entry name" value="RHAMNOSYLTRANSFERASE WBBL"/>
    <property type="match status" value="1"/>
</dbReference>
<dbReference type="STRING" id="1447715.AH67_07620"/>
<evidence type="ECO:0000256" key="1">
    <source>
        <dbReference type="ARBA" id="ARBA00004776"/>
    </source>
</evidence>
<comment type="pathway">
    <text evidence="1">Cell wall biogenesis; cell wall polysaccharide biosynthesis.</text>
</comment>
<evidence type="ECO:0000256" key="3">
    <source>
        <dbReference type="ARBA" id="ARBA00022676"/>
    </source>
</evidence>
<evidence type="ECO:0000256" key="4">
    <source>
        <dbReference type="ARBA" id="ARBA00022679"/>
    </source>
</evidence>
<evidence type="ECO:0000313" key="7">
    <source>
        <dbReference type="Proteomes" id="UP000030636"/>
    </source>
</evidence>
<reference evidence="6 7" key="1">
    <citation type="journal article" date="2015" name="Genome Announc.">
        <title>Bifidobacterium pseudolongum Strain PV8-2, Isolated from a Stool Sample of an Anemic Kenyan Infant.</title>
        <authorList>
            <person name="Vazquez-Gutierrez P."/>
            <person name="Lacroix C."/>
            <person name="Chassard C."/>
            <person name="Klumpp J."/>
            <person name="Stevens M.J."/>
            <person name="Jans C."/>
        </authorList>
    </citation>
    <scope>NUCLEOTIDE SEQUENCE [LARGE SCALE GENOMIC DNA]</scope>
    <source>
        <strain evidence="6 7">PV8-2</strain>
    </source>
</reference>
<proteinExistence type="inferred from homology"/>
<comment type="similarity">
    <text evidence="2">Belongs to the glycosyltransferase 2 family.</text>
</comment>